<sequence length="209" mass="24366">MKWEAPKTPTEIRSFLGLAGYYRRFIQDFLKIAMPLTALTQKAARFEWGTKQEEAFDILKDKLSHALILALPEGNDIFSFTVTLPELIWRHYLYVPSRANVVADALSWKERSQPIKVKALRLDLKLDLMDHIKEIQPKALEEGNIKKERMVGKQKLLSKGDDGIMRFDQKIWIPKLGDIQEKILDEAHKSRYSMHPGANKMYKDLRTHY</sequence>
<protein>
    <submittedName>
        <fullName evidence="1">Uncharacterized protein</fullName>
    </submittedName>
</protein>
<gene>
    <name evidence="1" type="ORF">L1987_16220</name>
</gene>
<evidence type="ECO:0000313" key="1">
    <source>
        <dbReference type="EMBL" id="KAI3816519.1"/>
    </source>
</evidence>
<proteinExistence type="predicted"/>
<name>A0ACB9J7L7_9ASTR</name>
<keyword evidence="2" id="KW-1185">Reference proteome</keyword>
<dbReference type="Proteomes" id="UP001056120">
    <property type="component" value="Linkage Group LG05"/>
</dbReference>
<dbReference type="EMBL" id="CM042022">
    <property type="protein sequence ID" value="KAI3816519.1"/>
    <property type="molecule type" value="Genomic_DNA"/>
</dbReference>
<evidence type="ECO:0000313" key="2">
    <source>
        <dbReference type="Proteomes" id="UP001056120"/>
    </source>
</evidence>
<reference evidence="2" key="1">
    <citation type="journal article" date="2022" name="Mol. Ecol. Resour.">
        <title>The genomes of chicory, endive, great burdock and yacon provide insights into Asteraceae palaeo-polyploidization history and plant inulin production.</title>
        <authorList>
            <person name="Fan W."/>
            <person name="Wang S."/>
            <person name="Wang H."/>
            <person name="Wang A."/>
            <person name="Jiang F."/>
            <person name="Liu H."/>
            <person name="Zhao H."/>
            <person name="Xu D."/>
            <person name="Zhang Y."/>
        </authorList>
    </citation>
    <scope>NUCLEOTIDE SEQUENCE [LARGE SCALE GENOMIC DNA]</scope>
    <source>
        <strain evidence="2">cv. Yunnan</strain>
    </source>
</reference>
<comment type="caution">
    <text evidence="1">The sequence shown here is derived from an EMBL/GenBank/DDBJ whole genome shotgun (WGS) entry which is preliminary data.</text>
</comment>
<organism evidence="1 2">
    <name type="scientific">Smallanthus sonchifolius</name>
    <dbReference type="NCBI Taxonomy" id="185202"/>
    <lineage>
        <taxon>Eukaryota</taxon>
        <taxon>Viridiplantae</taxon>
        <taxon>Streptophyta</taxon>
        <taxon>Embryophyta</taxon>
        <taxon>Tracheophyta</taxon>
        <taxon>Spermatophyta</taxon>
        <taxon>Magnoliopsida</taxon>
        <taxon>eudicotyledons</taxon>
        <taxon>Gunneridae</taxon>
        <taxon>Pentapetalae</taxon>
        <taxon>asterids</taxon>
        <taxon>campanulids</taxon>
        <taxon>Asterales</taxon>
        <taxon>Asteraceae</taxon>
        <taxon>Asteroideae</taxon>
        <taxon>Heliantheae alliance</taxon>
        <taxon>Millerieae</taxon>
        <taxon>Smallanthus</taxon>
    </lineage>
</organism>
<reference evidence="1 2" key="2">
    <citation type="journal article" date="2022" name="Mol. Ecol. Resour.">
        <title>The genomes of chicory, endive, great burdock and yacon provide insights into Asteraceae paleo-polyploidization history and plant inulin production.</title>
        <authorList>
            <person name="Fan W."/>
            <person name="Wang S."/>
            <person name="Wang H."/>
            <person name="Wang A."/>
            <person name="Jiang F."/>
            <person name="Liu H."/>
            <person name="Zhao H."/>
            <person name="Xu D."/>
            <person name="Zhang Y."/>
        </authorList>
    </citation>
    <scope>NUCLEOTIDE SEQUENCE [LARGE SCALE GENOMIC DNA]</scope>
    <source>
        <strain evidence="2">cv. Yunnan</strain>
        <tissue evidence="1">Leaves</tissue>
    </source>
</reference>
<accession>A0ACB9J7L7</accession>